<dbReference type="GO" id="GO:0005829">
    <property type="term" value="C:cytosol"/>
    <property type="evidence" value="ECO:0007669"/>
    <property type="project" value="TreeGrafter"/>
</dbReference>
<dbReference type="CDD" id="cd09641">
    <property type="entry name" value="Cas3''_I"/>
    <property type="match status" value="1"/>
</dbReference>
<dbReference type="Gene3D" id="3.40.50.300">
    <property type="entry name" value="P-loop containing nucleotide triphosphate hydrolases"/>
    <property type="match status" value="2"/>
</dbReference>
<dbReference type="GO" id="GO:0046872">
    <property type="term" value="F:metal ion binding"/>
    <property type="evidence" value="ECO:0007669"/>
    <property type="project" value="UniProtKB-KW"/>
</dbReference>
<evidence type="ECO:0000256" key="10">
    <source>
        <dbReference type="ARBA" id="ARBA00038437"/>
    </source>
</evidence>
<dbReference type="SMART" id="SM00487">
    <property type="entry name" value="DEXDc"/>
    <property type="match status" value="1"/>
</dbReference>
<evidence type="ECO:0000256" key="5">
    <source>
        <dbReference type="ARBA" id="ARBA00022741"/>
    </source>
</evidence>
<dbReference type="STRING" id="696281.Desru_2997"/>
<dbReference type="GO" id="GO:0004518">
    <property type="term" value="F:nuclease activity"/>
    <property type="evidence" value="ECO:0007669"/>
    <property type="project" value="UniProtKB-KW"/>
</dbReference>
<dbReference type="Gene3D" id="1.10.3210.30">
    <property type="match status" value="1"/>
</dbReference>
<dbReference type="PANTHER" id="PTHR47959:SF16">
    <property type="entry name" value="CRISPR-ASSOCIATED NUCLEASE_HELICASE CAS3-RELATED"/>
    <property type="match status" value="1"/>
</dbReference>
<protein>
    <submittedName>
        <fullName evidence="13">CRISPR-associated HD domain protein</fullName>
    </submittedName>
</protein>
<evidence type="ECO:0000256" key="2">
    <source>
        <dbReference type="ARBA" id="ARBA00009046"/>
    </source>
</evidence>
<evidence type="ECO:0000256" key="4">
    <source>
        <dbReference type="ARBA" id="ARBA00022723"/>
    </source>
</evidence>
<dbReference type="InterPro" id="IPR050079">
    <property type="entry name" value="DEAD_box_RNA_helicase"/>
</dbReference>
<keyword evidence="4" id="KW-0479">Metal-binding</keyword>
<evidence type="ECO:0000313" key="13">
    <source>
        <dbReference type="EMBL" id="AEG61210.1"/>
    </source>
</evidence>
<evidence type="ECO:0000259" key="12">
    <source>
        <dbReference type="PROSITE" id="PS51643"/>
    </source>
</evidence>
<keyword evidence="8" id="KW-0067">ATP-binding</keyword>
<dbReference type="InterPro" id="IPR027417">
    <property type="entry name" value="P-loop_NTPase"/>
</dbReference>
<dbReference type="NCBIfam" id="TIGR01587">
    <property type="entry name" value="cas3_core"/>
    <property type="match status" value="1"/>
</dbReference>
<dbReference type="InterPro" id="IPR054712">
    <property type="entry name" value="Cas3-like_dom"/>
</dbReference>
<feature type="domain" description="HD Cas3-type" evidence="12">
    <location>
        <begin position="9"/>
        <end position="228"/>
    </location>
</feature>
<evidence type="ECO:0000256" key="8">
    <source>
        <dbReference type="ARBA" id="ARBA00022840"/>
    </source>
</evidence>
<evidence type="ECO:0000256" key="1">
    <source>
        <dbReference type="ARBA" id="ARBA00006847"/>
    </source>
</evidence>
<dbReference type="Pfam" id="PF00270">
    <property type="entry name" value="DEAD"/>
    <property type="match status" value="1"/>
</dbReference>
<dbReference type="EMBL" id="CP002780">
    <property type="protein sequence ID" value="AEG61210.1"/>
    <property type="molecule type" value="Genomic_DNA"/>
</dbReference>
<evidence type="ECO:0000256" key="9">
    <source>
        <dbReference type="ARBA" id="ARBA00023118"/>
    </source>
</evidence>
<sequence>MSQGHSSLRSHPHLLLHEHIDQVRIAMRALQQLHSSRTVTFRIQDIMERTAVFHDLGKATDFFQEYIKDPESYKGNSSDKAHTGLSVFLTLIIAKEQEWDVRDALMVVAAISGHHSRLPTFSEQRVGFVDETKHAIERFANGSNVSTIQRQISSIDFEILSSEVNLEFNEIKTVRDSPQEITLLIRKALKFLNSKLIKENKNLYLQEAIAFRLKCQFIYSIMLEADKALLAVSDPAIYLMRPVNQWQSKWIDKRIGKPDVTDTNCLRQKIRNEVVEVIANKRDSRIFNLTAPTGAGKTLLAATWALKLRENTDNYWHPPKIIVVLPFLSVIDQTVNEYKKLLRVGGVENDSEWLLTSHSLSDRVYDSELTTGDNSFLVDTWRNDIIITTYDQFLFSLIEPYAKYQMRFHNLCDALIIMDEVQSLPCKLWQPLDEIFEQLTLVGNSKLLLMSATLPPFVKNAEPLLKNPNLYFAQCKRYCLRLRLNTHISLDEFCLELEERLDDWFTQRLRVLLTFNTRKSARKVRDYIDDWRKGKDEFADIPLFFISADVTPKNRLQSIDKIKEGNPCIVVSTQCIEAGVDIDMDLIIRDFAPLDCLIQIAGRCNREGGKETRGIIEIIDIVDEGKRYSEMIYDEVHLSVTRRLLKEYKEVLEEDILTLTDCYFKELSVRKDTGFIHLERFARWQDDVSIRELLRGKEKQQYTFLVIEQDPTLYQDMCEIMEIKNIWERREAWRRVAGRMAMVSVNVFVKPGFYPQQIAYEFKINTGLWILKDGYYSDDKGLVVEGETMIF</sequence>
<dbReference type="GO" id="GO:0016787">
    <property type="term" value="F:hydrolase activity"/>
    <property type="evidence" value="ECO:0007669"/>
    <property type="project" value="UniProtKB-KW"/>
</dbReference>
<keyword evidence="14" id="KW-1185">Reference proteome</keyword>
<comment type="similarity">
    <text evidence="2">In the central section; belongs to the CRISPR-associated helicase Cas3 family.</text>
</comment>
<dbReference type="GO" id="GO:0051607">
    <property type="term" value="P:defense response to virus"/>
    <property type="evidence" value="ECO:0007669"/>
    <property type="project" value="UniProtKB-KW"/>
</dbReference>
<accession>F6DTN6</accession>
<dbReference type="PROSITE" id="PS51192">
    <property type="entry name" value="HELICASE_ATP_BIND_1"/>
    <property type="match status" value="1"/>
</dbReference>
<dbReference type="Proteomes" id="UP000009234">
    <property type="component" value="Chromosome"/>
</dbReference>
<evidence type="ECO:0000256" key="3">
    <source>
        <dbReference type="ARBA" id="ARBA00022722"/>
    </source>
</evidence>
<dbReference type="CDD" id="cd17930">
    <property type="entry name" value="DEXHc_cas3"/>
    <property type="match status" value="1"/>
</dbReference>
<dbReference type="Pfam" id="PF22590">
    <property type="entry name" value="Cas3-like_C_2"/>
    <property type="match status" value="1"/>
</dbReference>
<evidence type="ECO:0000256" key="6">
    <source>
        <dbReference type="ARBA" id="ARBA00022801"/>
    </source>
</evidence>
<dbReference type="GO" id="GO:0005524">
    <property type="term" value="F:ATP binding"/>
    <property type="evidence" value="ECO:0007669"/>
    <property type="project" value="UniProtKB-KW"/>
</dbReference>
<dbReference type="NCBIfam" id="TIGR01596">
    <property type="entry name" value="cas3_HD"/>
    <property type="match status" value="1"/>
</dbReference>
<reference evidence="14" key="1">
    <citation type="submission" date="2011-05" db="EMBL/GenBank/DDBJ databases">
        <title>Complete sequence of Desulfotomaculum ruminis DSM 2154.</title>
        <authorList>
            <person name="Lucas S."/>
            <person name="Copeland A."/>
            <person name="Lapidus A."/>
            <person name="Cheng J.-F."/>
            <person name="Goodwin L."/>
            <person name="Pitluck S."/>
            <person name="Lu M."/>
            <person name="Detter J.C."/>
            <person name="Han C."/>
            <person name="Tapia R."/>
            <person name="Land M."/>
            <person name="Hauser L."/>
            <person name="Kyrpides N."/>
            <person name="Ivanova N."/>
            <person name="Mikhailova N."/>
            <person name="Pagani I."/>
            <person name="Stams A.J.M."/>
            <person name="Plugge C.M."/>
            <person name="Muyzer G."/>
            <person name="Kuever J."/>
            <person name="Parshina S.N."/>
            <person name="Ivanova A.E."/>
            <person name="Nazina T.N."/>
            <person name="Brambilla E."/>
            <person name="Spring S."/>
            <person name="Klenk H.-P."/>
            <person name="Woyke T."/>
        </authorList>
    </citation>
    <scope>NUCLEOTIDE SEQUENCE [LARGE SCALE GENOMIC DNA]</scope>
    <source>
        <strain evidence="14">ATCC 23193 / DSM 2154 / NCIB 8452 / DL</strain>
    </source>
</reference>
<keyword evidence="9" id="KW-0051">Antiviral defense</keyword>
<dbReference type="InterPro" id="IPR001650">
    <property type="entry name" value="Helicase_C-like"/>
</dbReference>
<reference evidence="13 14" key="2">
    <citation type="journal article" date="2012" name="Stand. Genomic Sci.">
        <title>Complete genome sequence of the sulfate-reducing firmicute Desulfotomaculum ruminis type strain (DL(T)).</title>
        <authorList>
            <person name="Spring S."/>
            <person name="Visser M."/>
            <person name="Lu M."/>
            <person name="Copeland A."/>
            <person name="Lapidus A."/>
            <person name="Lucas S."/>
            <person name="Cheng J.F."/>
            <person name="Han C."/>
            <person name="Tapia R."/>
            <person name="Goodwin L.A."/>
            <person name="Pitluck S."/>
            <person name="Ivanova N."/>
            <person name="Land M."/>
            <person name="Hauser L."/>
            <person name="Larimer F."/>
            <person name="Rohde M."/>
            <person name="Goker M."/>
            <person name="Detter J.C."/>
            <person name="Kyrpides N.C."/>
            <person name="Woyke T."/>
            <person name="Schaap P.J."/>
            <person name="Plugge C.M."/>
            <person name="Muyzer G."/>
            <person name="Kuever J."/>
            <person name="Pereira I.A."/>
            <person name="Parshina S.N."/>
            <person name="Bernier-Latmani R."/>
            <person name="Stams A.J."/>
            <person name="Klenk H.P."/>
        </authorList>
    </citation>
    <scope>NUCLEOTIDE SEQUENCE [LARGE SCALE GENOMIC DNA]</scope>
    <source>
        <strain evidence="14">ATCC 23193 / DSM 2154 / NCIB 8452 / DL</strain>
    </source>
</reference>
<keyword evidence="3" id="KW-0540">Nuclease</keyword>
<dbReference type="PROSITE" id="PS51643">
    <property type="entry name" value="HD_CAS3"/>
    <property type="match status" value="1"/>
</dbReference>
<keyword evidence="7" id="KW-0347">Helicase</keyword>
<dbReference type="InterPro" id="IPR011545">
    <property type="entry name" value="DEAD/DEAH_box_helicase_dom"/>
</dbReference>
<dbReference type="SUPFAM" id="SSF52540">
    <property type="entry name" value="P-loop containing nucleoside triphosphate hydrolases"/>
    <property type="match status" value="1"/>
</dbReference>
<dbReference type="eggNOG" id="COG1203">
    <property type="taxonomic scope" value="Bacteria"/>
</dbReference>
<dbReference type="OrthoDB" id="9810236at2"/>
<dbReference type="GO" id="GO:0003676">
    <property type="term" value="F:nucleic acid binding"/>
    <property type="evidence" value="ECO:0007669"/>
    <property type="project" value="InterPro"/>
</dbReference>
<evidence type="ECO:0000256" key="7">
    <source>
        <dbReference type="ARBA" id="ARBA00022806"/>
    </source>
</evidence>
<evidence type="ECO:0000313" key="14">
    <source>
        <dbReference type="Proteomes" id="UP000009234"/>
    </source>
</evidence>
<evidence type="ECO:0000259" key="11">
    <source>
        <dbReference type="PROSITE" id="PS51192"/>
    </source>
</evidence>
<feature type="domain" description="Helicase ATP-binding" evidence="11">
    <location>
        <begin position="278"/>
        <end position="472"/>
    </location>
</feature>
<dbReference type="SMART" id="SM00490">
    <property type="entry name" value="HELICc"/>
    <property type="match status" value="1"/>
</dbReference>
<dbReference type="PANTHER" id="PTHR47959">
    <property type="entry name" value="ATP-DEPENDENT RNA HELICASE RHLE-RELATED"/>
    <property type="match status" value="1"/>
</dbReference>
<keyword evidence="6" id="KW-0378">Hydrolase</keyword>
<keyword evidence="5" id="KW-0547">Nucleotide-binding</keyword>
<dbReference type="InterPro" id="IPR014001">
    <property type="entry name" value="Helicase_ATP-bd"/>
</dbReference>
<gene>
    <name evidence="13" type="ordered locus">Desru_2997</name>
</gene>
<proteinExistence type="inferred from homology"/>
<name>F6DTN6_DESRL</name>
<dbReference type="KEGG" id="dru:Desru_2997"/>
<dbReference type="HOGENOM" id="CLU_010123_1_1_9"/>
<dbReference type="GO" id="GO:0003724">
    <property type="term" value="F:RNA helicase activity"/>
    <property type="evidence" value="ECO:0007669"/>
    <property type="project" value="TreeGrafter"/>
</dbReference>
<organism evidence="13 14">
    <name type="scientific">Desulforamulus ruminis (strain ATCC 23193 / DSM 2154 / NCIMB 8452 / DL)</name>
    <name type="common">Desulfotomaculum ruminis</name>
    <dbReference type="NCBI Taxonomy" id="696281"/>
    <lineage>
        <taxon>Bacteria</taxon>
        <taxon>Bacillati</taxon>
        <taxon>Bacillota</taxon>
        <taxon>Clostridia</taxon>
        <taxon>Eubacteriales</taxon>
        <taxon>Peptococcaceae</taxon>
        <taxon>Desulforamulus</taxon>
    </lineage>
</organism>
<dbReference type="AlphaFoldDB" id="F6DTN6"/>
<dbReference type="InterPro" id="IPR006483">
    <property type="entry name" value="CRISPR-assoc_Cas3_HD"/>
</dbReference>
<comment type="similarity">
    <text evidence="10">Belongs to the DEAD box helicase family.</text>
</comment>
<dbReference type="InterPro" id="IPR038257">
    <property type="entry name" value="CRISPR-assoc_Cas3_HD_sf"/>
</dbReference>
<comment type="similarity">
    <text evidence="1">In the N-terminal section; belongs to the CRISPR-associated nuclease Cas3-HD family.</text>
</comment>
<dbReference type="InterPro" id="IPR006474">
    <property type="entry name" value="Helicase_Cas3_CRISPR-ass_core"/>
</dbReference>